<dbReference type="InterPro" id="IPR019756">
    <property type="entry name" value="Pept_S26A_signal_pept_1_Ser-AS"/>
</dbReference>
<name>A0A137PDE7_CONC2</name>
<dbReference type="CDD" id="cd06530">
    <property type="entry name" value="S26_SPase_I"/>
    <property type="match status" value="1"/>
</dbReference>
<dbReference type="PRINTS" id="PR00727">
    <property type="entry name" value="LEADERPTASE"/>
</dbReference>
<evidence type="ECO:0000256" key="3">
    <source>
        <dbReference type="ARBA" id="ARBA00022670"/>
    </source>
</evidence>
<keyword evidence="3 11" id="KW-0645">Protease</keyword>
<dbReference type="InterPro" id="IPR037730">
    <property type="entry name" value="IMP2"/>
</dbReference>
<evidence type="ECO:0000313" key="14">
    <source>
        <dbReference type="Proteomes" id="UP000070444"/>
    </source>
</evidence>
<comment type="similarity">
    <text evidence="2">Belongs to the peptidase S26 family. IMP2 subfamily.</text>
</comment>
<evidence type="ECO:0000256" key="4">
    <source>
        <dbReference type="ARBA" id="ARBA00022692"/>
    </source>
</evidence>
<dbReference type="InterPro" id="IPR000223">
    <property type="entry name" value="Pept_S26A_signal_pept_1"/>
</dbReference>
<keyword evidence="5 11" id="KW-0999">Mitochondrion inner membrane</keyword>
<evidence type="ECO:0000259" key="12">
    <source>
        <dbReference type="Pfam" id="PF10502"/>
    </source>
</evidence>
<dbReference type="InterPro" id="IPR036286">
    <property type="entry name" value="LexA/Signal_pep-like_sf"/>
</dbReference>
<dbReference type="GO" id="GO:0006465">
    <property type="term" value="P:signal peptide processing"/>
    <property type="evidence" value="ECO:0007669"/>
    <property type="project" value="InterPro"/>
</dbReference>
<feature type="active site" evidence="10">
    <location>
        <position position="38"/>
    </location>
</feature>
<keyword evidence="8 11" id="KW-0496">Mitochondrion</keyword>
<dbReference type="EC" id="3.4.21.-" evidence="11"/>
<evidence type="ECO:0000256" key="5">
    <source>
        <dbReference type="ARBA" id="ARBA00022792"/>
    </source>
</evidence>
<evidence type="ECO:0000256" key="10">
    <source>
        <dbReference type="PIRSR" id="PIRSR600223-1"/>
    </source>
</evidence>
<evidence type="ECO:0000256" key="8">
    <source>
        <dbReference type="ARBA" id="ARBA00023128"/>
    </source>
</evidence>
<proteinExistence type="inferred from homology"/>
<evidence type="ECO:0000256" key="2">
    <source>
        <dbReference type="ARBA" id="ARBA00007066"/>
    </source>
</evidence>
<evidence type="ECO:0000313" key="13">
    <source>
        <dbReference type="EMBL" id="KXN73029.1"/>
    </source>
</evidence>
<dbReference type="PANTHER" id="PTHR46041:SF2">
    <property type="entry name" value="MITOCHONDRIAL INNER MEMBRANE PROTEASE SUBUNIT 2"/>
    <property type="match status" value="1"/>
</dbReference>
<dbReference type="InterPro" id="IPR019533">
    <property type="entry name" value="Peptidase_S26"/>
</dbReference>
<keyword evidence="14" id="KW-1185">Reference proteome</keyword>
<evidence type="ECO:0000256" key="7">
    <source>
        <dbReference type="ARBA" id="ARBA00022989"/>
    </source>
</evidence>
<keyword evidence="9" id="KW-0472">Membrane</keyword>
<dbReference type="NCBIfam" id="TIGR02227">
    <property type="entry name" value="sigpep_I_bact"/>
    <property type="match status" value="1"/>
</dbReference>
<sequence length="174" mass="19809">MSNRSQFVLKVIKPVLWLPVLVCVNDYLFSIYKVEGQSMYPTLNPDSNGASRDWVLASKRPQLEKNLSYDDVVICKSPMNAERRVIKRIKGLPHDIIETRKPDLIIKGKNENWHKIIRVPNNHIWISGDRSGSTYDSSMFGPVSMGLVEAKVLFVIWPLSRFGTRISPNNGAKN</sequence>
<organism evidence="13 14">
    <name type="scientific">Conidiobolus coronatus (strain ATCC 28846 / CBS 209.66 / NRRL 28638)</name>
    <name type="common">Delacroixia coronata</name>
    <dbReference type="NCBI Taxonomy" id="796925"/>
    <lineage>
        <taxon>Eukaryota</taxon>
        <taxon>Fungi</taxon>
        <taxon>Fungi incertae sedis</taxon>
        <taxon>Zoopagomycota</taxon>
        <taxon>Entomophthoromycotina</taxon>
        <taxon>Entomophthoromycetes</taxon>
        <taxon>Entomophthorales</taxon>
        <taxon>Ancylistaceae</taxon>
        <taxon>Conidiobolus</taxon>
    </lineage>
</organism>
<dbReference type="Pfam" id="PF10502">
    <property type="entry name" value="Peptidase_S26"/>
    <property type="match status" value="1"/>
</dbReference>
<comment type="subcellular location">
    <subcellularLocation>
        <location evidence="1">Mitochondrion inner membrane</location>
        <topology evidence="1">Single-pass membrane protein</topology>
    </subcellularLocation>
</comment>
<dbReference type="OMA" id="WIPVIAW"/>
<dbReference type="GO" id="GO:0006627">
    <property type="term" value="P:protein processing involved in protein targeting to mitochondrion"/>
    <property type="evidence" value="ECO:0007669"/>
    <property type="project" value="EnsemblFungi"/>
</dbReference>
<dbReference type="GO" id="GO:0042720">
    <property type="term" value="C:mitochondrial inner membrane peptidase complex"/>
    <property type="evidence" value="ECO:0007669"/>
    <property type="project" value="EnsemblFungi"/>
</dbReference>
<dbReference type="AlphaFoldDB" id="A0A137PDE7"/>
<evidence type="ECO:0000256" key="11">
    <source>
        <dbReference type="RuleBase" id="RU362041"/>
    </source>
</evidence>
<dbReference type="Proteomes" id="UP000070444">
    <property type="component" value="Unassembled WGS sequence"/>
</dbReference>
<reference evidence="13 14" key="1">
    <citation type="journal article" date="2015" name="Genome Biol. Evol.">
        <title>Phylogenomic analyses indicate that early fungi evolved digesting cell walls of algal ancestors of land plants.</title>
        <authorList>
            <person name="Chang Y."/>
            <person name="Wang S."/>
            <person name="Sekimoto S."/>
            <person name="Aerts A.L."/>
            <person name="Choi C."/>
            <person name="Clum A."/>
            <person name="LaButti K.M."/>
            <person name="Lindquist E.A."/>
            <person name="Yee Ngan C."/>
            <person name="Ohm R.A."/>
            <person name="Salamov A.A."/>
            <person name="Grigoriev I.V."/>
            <person name="Spatafora J.W."/>
            <person name="Berbee M.L."/>
        </authorList>
    </citation>
    <scope>NUCLEOTIDE SEQUENCE [LARGE SCALE GENOMIC DNA]</scope>
    <source>
        <strain evidence="13 14">NRRL 28638</strain>
    </source>
</reference>
<dbReference type="PANTHER" id="PTHR46041">
    <property type="entry name" value="MITOCHONDRIAL INNER MEMBRANE PROTEASE SUBUNIT 2"/>
    <property type="match status" value="1"/>
</dbReference>
<keyword evidence="6 11" id="KW-0378">Hydrolase</keyword>
<dbReference type="Gene3D" id="2.10.109.10">
    <property type="entry name" value="Umud Fragment, subunit A"/>
    <property type="match status" value="1"/>
</dbReference>
<gene>
    <name evidence="13" type="ORF">CONCODRAFT_77490</name>
</gene>
<accession>A0A137PDE7</accession>
<keyword evidence="4" id="KW-0812">Transmembrane</keyword>
<evidence type="ECO:0000256" key="6">
    <source>
        <dbReference type="ARBA" id="ARBA00022801"/>
    </source>
</evidence>
<dbReference type="EMBL" id="KQ964442">
    <property type="protein sequence ID" value="KXN73029.1"/>
    <property type="molecule type" value="Genomic_DNA"/>
</dbReference>
<feature type="active site" evidence="10">
    <location>
        <position position="87"/>
    </location>
</feature>
<evidence type="ECO:0000256" key="9">
    <source>
        <dbReference type="ARBA" id="ARBA00023136"/>
    </source>
</evidence>
<keyword evidence="7" id="KW-1133">Transmembrane helix</keyword>
<evidence type="ECO:0000256" key="1">
    <source>
        <dbReference type="ARBA" id="ARBA00004434"/>
    </source>
</evidence>
<dbReference type="GO" id="GO:0004252">
    <property type="term" value="F:serine-type endopeptidase activity"/>
    <property type="evidence" value="ECO:0007669"/>
    <property type="project" value="InterPro"/>
</dbReference>
<protein>
    <recommendedName>
        <fullName evidence="11">Mitochondrial inner membrane protease subunit</fullName>
        <ecNumber evidence="11">3.4.21.-</ecNumber>
    </recommendedName>
</protein>
<dbReference type="OrthoDB" id="308440at2759"/>
<dbReference type="SUPFAM" id="SSF51306">
    <property type="entry name" value="LexA/Signal peptidase"/>
    <property type="match status" value="1"/>
</dbReference>
<dbReference type="PROSITE" id="PS00501">
    <property type="entry name" value="SPASE_I_1"/>
    <property type="match status" value="1"/>
</dbReference>
<feature type="domain" description="Peptidase S26" evidence="12">
    <location>
        <begin position="17"/>
        <end position="110"/>
    </location>
</feature>
<dbReference type="STRING" id="796925.A0A137PDE7"/>